<feature type="region of interest" description="Disordered" evidence="6">
    <location>
        <begin position="147"/>
        <end position="182"/>
    </location>
</feature>
<dbReference type="Pfam" id="PF05485">
    <property type="entry name" value="THAP"/>
    <property type="match status" value="1"/>
</dbReference>
<dbReference type="InterPro" id="IPR038441">
    <property type="entry name" value="THAP_Znf_sf"/>
</dbReference>
<evidence type="ECO:0000256" key="5">
    <source>
        <dbReference type="PROSITE-ProRule" id="PRU00309"/>
    </source>
</evidence>
<dbReference type="PANTHER" id="PTHR46927:SF3">
    <property type="entry name" value="THAP-TYPE DOMAIN-CONTAINING PROTEIN"/>
    <property type="match status" value="1"/>
</dbReference>
<sequence length="269" mass="31104">MTSMCRPAVTIVRVLLYALRSHSVQYSISRLKLNFEMPGCSAYGCKNYSGNKSNRKNGIFFYKFPNKNRFPKQFEKWSEYCKRKQFNPTANSHLCSKHFKESDLNQSRLLQLKLMPNEKLWGPRLKSGAVPSVKLLTSEINIETGNSLENSKSSRKCRHEGKQTEINIETGSSSENSKRSRKCRYKAKQTEINIERGSSSENSKRSRKCRYKAKQHEKFVEEISVASVKEDCTVEETQTCKMEIEEISISDTNKSVQCELGCEIFRRFK</sequence>
<dbReference type="SMART" id="SM00692">
    <property type="entry name" value="DM3"/>
    <property type="match status" value="1"/>
</dbReference>
<reference evidence="8" key="1">
    <citation type="submission" date="2019-08" db="EMBL/GenBank/DDBJ databases">
        <title>The genome of the North American firefly Photinus pyralis.</title>
        <authorList>
            <consortium name="Photinus pyralis genome working group"/>
            <person name="Fallon T.R."/>
            <person name="Sander Lower S.E."/>
            <person name="Weng J.-K."/>
        </authorList>
    </citation>
    <scope>NUCLEOTIDE SEQUENCE</scope>
    <source>
        <strain evidence="8">TRF0915ILg1</strain>
        <tissue evidence="8">Whole body</tissue>
    </source>
</reference>
<comment type="caution">
    <text evidence="8">The sequence shown here is derived from an EMBL/GenBank/DDBJ whole genome shotgun (WGS) entry which is preliminary data.</text>
</comment>
<feature type="compositionally biased region" description="Polar residues" evidence="6">
    <location>
        <begin position="164"/>
        <end position="175"/>
    </location>
</feature>
<evidence type="ECO:0000313" key="9">
    <source>
        <dbReference type="Proteomes" id="UP000801492"/>
    </source>
</evidence>
<keyword evidence="9" id="KW-1185">Reference proteome</keyword>
<feature type="domain" description="THAP-type" evidence="7">
    <location>
        <begin position="37"/>
        <end position="134"/>
    </location>
</feature>
<dbReference type="InterPro" id="IPR006612">
    <property type="entry name" value="THAP_Znf"/>
</dbReference>
<evidence type="ECO:0000256" key="6">
    <source>
        <dbReference type="SAM" id="MobiDB-lite"/>
    </source>
</evidence>
<keyword evidence="3" id="KW-0862">Zinc</keyword>
<evidence type="ECO:0000256" key="2">
    <source>
        <dbReference type="ARBA" id="ARBA00022771"/>
    </source>
</evidence>
<accession>A0A8K0CYZ7</accession>
<evidence type="ECO:0000259" key="7">
    <source>
        <dbReference type="PROSITE" id="PS50950"/>
    </source>
</evidence>
<evidence type="ECO:0000256" key="4">
    <source>
        <dbReference type="ARBA" id="ARBA00023125"/>
    </source>
</evidence>
<dbReference type="SUPFAM" id="SSF57716">
    <property type="entry name" value="Glucocorticoid receptor-like (DNA-binding domain)"/>
    <property type="match status" value="1"/>
</dbReference>
<dbReference type="GO" id="GO:0003677">
    <property type="term" value="F:DNA binding"/>
    <property type="evidence" value="ECO:0007669"/>
    <property type="project" value="UniProtKB-UniRule"/>
</dbReference>
<dbReference type="Gene3D" id="6.20.210.20">
    <property type="entry name" value="THAP domain"/>
    <property type="match status" value="1"/>
</dbReference>
<protein>
    <recommendedName>
        <fullName evidence="7">THAP-type domain-containing protein</fullName>
    </recommendedName>
</protein>
<dbReference type="PANTHER" id="PTHR46927">
    <property type="entry name" value="AGAP005574-PA"/>
    <property type="match status" value="1"/>
</dbReference>
<keyword evidence="2 5" id="KW-0863">Zinc-finger</keyword>
<keyword evidence="1" id="KW-0479">Metal-binding</keyword>
<dbReference type="SMART" id="SM00980">
    <property type="entry name" value="THAP"/>
    <property type="match status" value="1"/>
</dbReference>
<dbReference type="OrthoDB" id="7312725at2759"/>
<evidence type="ECO:0000313" key="8">
    <source>
        <dbReference type="EMBL" id="KAF2893942.1"/>
    </source>
</evidence>
<name>A0A8K0CYZ7_IGNLU</name>
<dbReference type="PROSITE" id="PS50950">
    <property type="entry name" value="ZF_THAP"/>
    <property type="match status" value="1"/>
</dbReference>
<evidence type="ECO:0000256" key="3">
    <source>
        <dbReference type="ARBA" id="ARBA00022833"/>
    </source>
</evidence>
<keyword evidence="4 5" id="KW-0238">DNA-binding</keyword>
<proteinExistence type="predicted"/>
<dbReference type="GO" id="GO:0008270">
    <property type="term" value="F:zinc ion binding"/>
    <property type="evidence" value="ECO:0007669"/>
    <property type="project" value="UniProtKB-KW"/>
</dbReference>
<dbReference type="InterPro" id="IPR052224">
    <property type="entry name" value="THAP_domain_protein"/>
</dbReference>
<dbReference type="Proteomes" id="UP000801492">
    <property type="component" value="Unassembled WGS sequence"/>
</dbReference>
<gene>
    <name evidence="8" type="ORF">ILUMI_12231</name>
</gene>
<evidence type="ECO:0000256" key="1">
    <source>
        <dbReference type="ARBA" id="ARBA00022723"/>
    </source>
</evidence>
<dbReference type="AlphaFoldDB" id="A0A8K0CYZ7"/>
<dbReference type="EMBL" id="VTPC01007526">
    <property type="protein sequence ID" value="KAF2893942.1"/>
    <property type="molecule type" value="Genomic_DNA"/>
</dbReference>
<organism evidence="8 9">
    <name type="scientific">Ignelater luminosus</name>
    <name type="common">Cucubano</name>
    <name type="synonym">Pyrophorus luminosus</name>
    <dbReference type="NCBI Taxonomy" id="2038154"/>
    <lineage>
        <taxon>Eukaryota</taxon>
        <taxon>Metazoa</taxon>
        <taxon>Ecdysozoa</taxon>
        <taxon>Arthropoda</taxon>
        <taxon>Hexapoda</taxon>
        <taxon>Insecta</taxon>
        <taxon>Pterygota</taxon>
        <taxon>Neoptera</taxon>
        <taxon>Endopterygota</taxon>
        <taxon>Coleoptera</taxon>
        <taxon>Polyphaga</taxon>
        <taxon>Elateriformia</taxon>
        <taxon>Elateroidea</taxon>
        <taxon>Elateridae</taxon>
        <taxon>Agrypninae</taxon>
        <taxon>Pyrophorini</taxon>
        <taxon>Ignelater</taxon>
    </lineage>
</organism>